<keyword evidence="1" id="KW-0677">Repeat</keyword>
<dbReference type="GO" id="GO:0006508">
    <property type="term" value="P:proteolysis"/>
    <property type="evidence" value="ECO:0007669"/>
    <property type="project" value="UniProtKB-KW"/>
</dbReference>
<evidence type="ECO:0000256" key="1">
    <source>
        <dbReference type="PROSITE-ProRule" id="PRU01251"/>
    </source>
</evidence>
<keyword evidence="3" id="KW-0645">Protease</keyword>
<evidence type="ECO:0000259" key="2">
    <source>
        <dbReference type="PROSITE" id="PS51903"/>
    </source>
</evidence>
<dbReference type="GO" id="GO:0008233">
    <property type="term" value="F:peptidase activity"/>
    <property type="evidence" value="ECO:0007669"/>
    <property type="project" value="UniProtKB-KW"/>
</dbReference>
<dbReference type="InterPro" id="IPR036628">
    <property type="entry name" value="Clp_N_dom_sf"/>
</dbReference>
<protein>
    <submittedName>
        <fullName evidence="3">Clp protease</fullName>
    </submittedName>
</protein>
<dbReference type="InterPro" id="IPR004176">
    <property type="entry name" value="Clp_R_N"/>
</dbReference>
<reference evidence="3" key="1">
    <citation type="submission" date="2020-08" db="EMBL/GenBank/DDBJ databases">
        <title>A bifunctional nitrone conjugated secondary metabolite targeting the ribosome.</title>
        <authorList>
            <person name="Limbrick E.M."/>
            <person name="Graf M."/>
            <person name="Derewacz D.K."/>
            <person name="Nguyen F."/>
            <person name="Spraggins J.M."/>
            <person name="Wieland M."/>
            <person name="Ynigez-Gutierrez A.E."/>
            <person name="Reisman B.J."/>
            <person name="Zinshteyn B."/>
            <person name="McCulloch K."/>
            <person name="Iverson T.M."/>
            <person name="Green R."/>
            <person name="Wilson D.N."/>
            <person name="Bachmann B.O."/>
        </authorList>
    </citation>
    <scope>NUCLEOTIDE SEQUENCE</scope>
    <source>
        <strain evidence="3">Africana</strain>
    </source>
</reference>
<keyword evidence="3" id="KW-0378">Hydrolase</keyword>
<dbReference type="AlphaFoldDB" id="A0A7D5Y7G2"/>
<dbReference type="SUPFAM" id="SSF81923">
    <property type="entry name" value="Double Clp-N motif"/>
    <property type="match status" value="2"/>
</dbReference>
<sequence>MRLPRTIQDMRTIKMLLTAAETEAQQSGDNLPGPEHLLLAAFDLPDGTARRAFERAGTDPAGFRAAVDEAHQQAMHDIGVHVASAGLPLPAAAPAGGIYRLTAPGQEVFQAAVQLAKAGRRSPLRGAHVVAAVADQERGTVARALKTLGVDRGALSAAAGEVLTGR</sequence>
<gene>
    <name evidence="3" type="ORF">HZU44_11440</name>
</gene>
<feature type="domain" description="Clp R" evidence="2">
    <location>
        <begin position="3"/>
        <end position="165"/>
    </location>
</feature>
<evidence type="ECO:0000313" key="3">
    <source>
        <dbReference type="EMBL" id="QLK00573.1"/>
    </source>
</evidence>
<name>A0A7D5Y7G2_9ACTN</name>
<proteinExistence type="predicted"/>
<accession>A0A7D5Y7G2</accession>
<dbReference type="PROSITE" id="PS51903">
    <property type="entry name" value="CLP_R"/>
    <property type="match status" value="1"/>
</dbReference>
<dbReference type="Pfam" id="PF02861">
    <property type="entry name" value="Clp_N"/>
    <property type="match status" value="2"/>
</dbReference>
<organism evidence="3">
    <name type="scientific">Micromonospora carbonacea</name>
    <dbReference type="NCBI Taxonomy" id="47853"/>
    <lineage>
        <taxon>Bacteria</taxon>
        <taxon>Bacillati</taxon>
        <taxon>Actinomycetota</taxon>
        <taxon>Actinomycetes</taxon>
        <taxon>Micromonosporales</taxon>
        <taxon>Micromonosporaceae</taxon>
        <taxon>Micromonospora</taxon>
    </lineage>
</organism>
<dbReference type="Gene3D" id="1.10.1780.10">
    <property type="entry name" value="Clp, N-terminal domain"/>
    <property type="match status" value="1"/>
</dbReference>
<dbReference type="EMBL" id="CP058905">
    <property type="protein sequence ID" value="QLK00573.1"/>
    <property type="molecule type" value="Genomic_DNA"/>
</dbReference>